<dbReference type="GO" id="GO:0005840">
    <property type="term" value="C:ribosome"/>
    <property type="evidence" value="ECO:0007669"/>
    <property type="project" value="UniProtKB-KW"/>
</dbReference>
<evidence type="ECO:0000313" key="8">
    <source>
        <dbReference type="Proteomes" id="UP000717585"/>
    </source>
</evidence>
<keyword evidence="2 4" id="KW-0689">Ribosomal protein</keyword>
<evidence type="ECO:0000256" key="4">
    <source>
        <dbReference type="RuleBase" id="RU000666"/>
    </source>
</evidence>
<evidence type="ECO:0000256" key="1">
    <source>
        <dbReference type="ARBA" id="ARBA00009364"/>
    </source>
</evidence>
<accession>A0A8J6E2F2</accession>
<name>A0A8J6E2F2_9EUKA</name>
<keyword evidence="8" id="KW-1185">Reference proteome</keyword>
<dbReference type="PANTHER" id="PTHR10369">
    <property type="entry name" value="60S RIBOSOMAL PROTEIN L36A/L44"/>
    <property type="match status" value="1"/>
</dbReference>
<dbReference type="InterPro" id="IPR053708">
    <property type="entry name" value="Ribosomal_LSU_eL42"/>
</dbReference>
<dbReference type="GO" id="GO:0003735">
    <property type="term" value="F:structural constituent of ribosome"/>
    <property type="evidence" value="ECO:0007669"/>
    <property type="project" value="InterPro"/>
</dbReference>
<dbReference type="GO" id="GO:1990904">
    <property type="term" value="C:ribonucleoprotein complex"/>
    <property type="evidence" value="ECO:0007669"/>
    <property type="project" value="UniProtKB-KW"/>
</dbReference>
<dbReference type="AlphaFoldDB" id="A0A8J6E2F2"/>
<dbReference type="Pfam" id="PF00935">
    <property type="entry name" value="Ribosomal_L44"/>
    <property type="match status" value="1"/>
</dbReference>
<protein>
    <submittedName>
        <fullName evidence="6">Ribosomal protein L44e</fullName>
    </submittedName>
</protein>
<evidence type="ECO:0000313" key="7">
    <source>
        <dbReference type="EMBL" id="KAG9395989.1"/>
    </source>
</evidence>
<dbReference type="EMBL" id="JAHDYR010000007">
    <property type="protein sequence ID" value="KAG9395989.1"/>
    <property type="molecule type" value="Genomic_DNA"/>
</dbReference>
<dbReference type="FunFam" id="3.10.450.80:FF:000001">
    <property type="entry name" value="60S ribosomal protein L44"/>
    <property type="match status" value="1"/>
</dbReference>
<dbReference type="PROSITE" id="PS01172">
    <property type="entry name" value="RIBOSOMAL_L44E"/>
    <property type="match status" value="1"/>
</dbReference>
<comment type="similarity">
    <text evidence="1 4">Belongs to the eukaryotic ribosomal protein eL42 family.</text>
</comment>
<dbReference type="Proteomes" id="UP000717585">
    <property type="component" value="Unassembled WGS sequence"/>
</dbReference>
<dbReference type="EMBL" id="JAHDYR010000016">
    <property type="protein sequence ID" value="KAG9394256.1"/>
    <property type="molecule type" value="Genomic_DNA"/>
</dbReference>
<dbReference type="OrthoDB" id="2967263at2759"/>
<dbReference type="InterPro" id="IPR000552">
    <property type="entry name" value="Ribosomal_eL44"/>
</dbReference>
<comment type="caution">
    <text evidence="6">The sequence shown here is derived from an EMBL/GenBank/DDBJ whole genome shotgun (WGS) entry which is preliminary data.</text>
</comment>
<dbReference type="SUPFAM" id="SSF57829">
    <property type="entry name" value="Zn-binding ribosomal proteins"/>
    <property type="match status" value="1"/>
</dbReference>
<dbReference type="InterPro" id="IPR011332">
    <property type="entry name" value="Ribosomal_zn-bd"/>
</dbReference>
<evidence type="ECO:0000256" key="2">
    <source>
        <dbReference type="ARBA" id="ARBA00022980"/>
    </source>
</evidence>
<keyword evidence="3 4" id="KW-0687">Ribonucleoprotein</keyword>
<dbReference type="EMBL" id="JAHDYR010000020">
    <property type="protein sequence ID" value="KAG9393782.1"/>
    <property type="molecule type" value="Genomic_DNA"/>
</dbReference>
<reference evidence="6" key="1">
    <citation type="submission" date="2021-05" db="EMBL/GenBank/DDBJ databases">
        <title>A free-living protist that lacks canonical eukaryotic 1 DNA replication and segregation systems.</title>
        <authorList>
            <person name="Salas-Leiva D.E."/>
            <person name="Tromer E.C."/>
            <person name="Curtis B.A."/>
            <person name="Jerlstrom-Hultqvist J."/>
            <person name="Kolisko M."/>
            <person name="Yi Z."/>
            <person name="Salas-Leiva J.S."/>
            <person name="Gallot-Lavallee L."/>
            <person name="Kops G.J.P.L."/>
            <person name="Archibald J.M."/>
            <person name="Simpson A.G.B."/>
            <person name="Roger A.J."/>
        </authorList>
    </citation>
    <scope>NUCLEOTIDE SEQUENCE</scope>
    <source>
        <strain evidence="6">BICM</strain>
    </source>
</reference>
<organism evidence="6 8">
    <name type="scientific">Carpediemonas membranifera</name>
    <dbReference type="NCBI Taxonomy" id="201153"/>
    <lineage>
        <taxon>Eukaryota</taxon>
        <taxon>Metamonada</taxon>
        <taxon>Carpediemonas-like organisms</taxon>
        <taxon>Carpediemonas</taxon>
    </lineage>
</organism>
<dbReference type="Gene3D" id="3.10.450.80">
    <property type="match status" value="1"/>
</dbReference>
<evidence type="ECO:0000313" key="5">
    <source>
        <dbReference type="EMBL" id="KAG9393782.1"/>
    </source>
</evidence>
<gene>
    <name evidence="7" type="ORF">J8273_2338</name>
    <name evidence="6" type="ORF">J8273_4358</name>
    <name evidence="5" type="ORF">J8273_4645</name>
</gene>
<evidence type="ECO:0000313" key="6">
    <source>
        <dbReference type="EMBL" id="KAG9394256.1"/>
    </source>
</evidence>
<proteinExistence type="inferred from homology"/>
<sequence>MVNIPKTRRTHCTVDNAHTVHKVTQCKSGARRDTALGQRRYVRKQRGFGGQTKPVQHNKAKTTKKILLRLECSKCKHRHFVVLKRAKHFELGAERKQKKSAIILG</sequence>
<dbReference type="GO" id="GO:0006412">
    <property type="term" value="P:translation"/>
    <property type="evidence" value="ECO:0007669"/>
    <property type="project" value="InterPro"/>
</dbReference>
<evidence type="ECO:0000256" key="3">
    <source>
        <dbReference type="ARBA" id="ARBA00023274"/>
    </source>
</evidence>